<dbReference type="Proteomes" id="UP000310314">
    <property type="component" value="Unassembled WGS sequence"/>
</dbReference>
<protein>
    <submittedName>
        <fullName evidence="2">DUF4296 domain-containing protein</fullName>
    </submittedName>
</protein>
<feature type="domain" description="DUF4296" evidence="1">
    <location>
        <begin position="24"/>
        <end position="106"/>
    </location>
</feature>
<dbReference type="OrthoDB" id="1525222at2"/>
<evidence type="ECO:0000259" key="1">
    <source>
        <dbReference type="Pfam" id="PF14129"/>
    </source>
</evidence>
<dbReference type="Pfam" id="PF14129">
    <property type="entry name" value="DUF4296"/>
    <property type="match status" value="1"/>
</dbReference>
<evidence type="ECO:0000313" key="2">
    <source>
        <dbReference type="EMBL" id="TMM59384.1"/>
    </source>
</evidence>
<gene>
    <name evidence="2" type="ORF">FEE95_08120</name>
</gene>
<reference evidence="2 3" key="1">
    <citation type="submission" date="2019-05" db="EMBL/GenBank/DDBJ databases">
        <authorList>
            <person name="Zhang J.-Y."/>
            <person name="Feg X."/>
            <person name="Du Z.-J."/>
        </authorList>
    </citation>
    <scope>NUCLEOTIDE SEQUENCE [LARGE SCALE GENOMIC DNA]</scope>
    <source>
        <strain evidence="2 3">RZ26</strain>
    </source>
</reference>
<dbReference type="InterPro" id="IPR025381">
    <property type="entry name" value="DUF4296"/>
</dbReference>
<organism evidence="2 3">
    <name type="scientific">Maribacter algarum</name>
    <name type="common">ex Zhang et al. 2020</name>
    <dbReference type="NCBI Taxonomy" id="2578118"/>
    <lineage>
        <taxon>Bacteria</taxon>
        <taxon>Pseudomonadati</taxon>
        <taxon>Bacteroidota</taxon>
        <taxon>Flavobacteriia</taxon>
        <taxon>Flavobacteriales</taxon>
        <taxon>Flavobacteriaceae</taxon>
        <taxon>Maribacter</taxon>
    </lineage>
</organism>
<name>A0A5S3QNA8_9FLAO</name>
<accession>A0A5S3QNA8</accession>
<dbReference type="RefSeq" id="WP_138657373.1">
    <property type="nucleotide sequence ID" value="NZ_VATY01000001.1"/>
</dbReference>
<dbReference type="EMBL" id="VATY01000001">
    <property type="protein sequence ID" value="TMM59384.1"/>
    <property type="molecule type" value="Genomic_DNA"/>
</dbReference>
<comment type="caution">
    <text evidence="2">The sequence shown here is derived from an EMBL/GenBank/DDBJ whole genome shotgun (WGS) entry which is preliminary data.</text>
</comment>
<dbReference type="AlphaFoldDB" id="A0A5S3QNA8"/>
<proteinExistence type="predicted"/>
<evidence type="ECO:0000313" key="3">
    <source>
        <dbReference type="Proteomes" id="UP000310314"/>
    </source>
</evidence>
<keyword evidence="3" id="KW-1185">Reference proteome</keyword>
<dbReference type="PROSITE" id="PS51257">
    <property type="entry name" value="PROKAR_LIPOPROTEIN"/>
    <property type="match status" value="1"/>
</dbReference>
<sequence>MQKTLLFLVIILFSACAEKLMDKPENLIPKEKMILILNDLAIVNAAKVTNAQVLRDHKIEPTEYIFTKYGIDSVQFVESDRYYASVPEEHEEIYTAVEAKLEAEKERIVTAKKIRDSLKATEMKATRKGLVTKDSLPKKDDKKK</sequence>